<reference evidence="3" key="1">
    <citation type="journal article" date="2017" name="Nat. Ecol. Evol.">
        <title>Genome expansion and lineage-specific genetic innovations in the forest pathogenic fungi Armillaria.</title>
        <authorList>
            <person name="Sipos G."/>
            <person name="Prasanna A.N."/>
            <person name="Walter M.C."/>
            <person name="O'Connor E."/>
            <person name="Balint B."/>
            <person name="Krizsan K."/>
            <person name="Kiss B."/>
            <person name="Hess J."/>
            <person name="Varga T."/>
            <person name="Slot J."/>
            <person name="Riley R."/>
            <person name="Boka B."/>
            <person name="Rigling D."/>
            <person name="Barry K."/>
            <person name="Lee J."/>
            <person name="Mihaltcheva S."/>
            <person name="LaButti K."/>
            <person name="Lipzen A."/>
            <person name="Waldron R."/>
            <person name="Moloney N.M."/>
            <person name="Sperisen C."/>
            <person name="Kredics L."/>
            <person name="Vagvoelgyi C."/>
            <person name="Patrignani A."/>
            <person name="Fitzpatrick D."/>
            <person name="Nagy I."/>
            <person name="Doyle S."/>
            <person name="Anderson J.B."/>
            <person name="Grigoriev I.V."/>
            <person name="Gueldener U."/>
            <person name="Muensterkoetter M."/>
            <person name="Nagy L.G."/>
        </authorList>
    </citation>
    <scope>NUCLEOTIDE SEQUENCE [LARGE SCALE GENOMIC DNA]</scope>
    <source>
        <strain evidence="3">Ar21-2</strain>
    </source>
</reference>
<name>A0A2H3ESU0_ARMGA</name>
<evidence type="ECO:0000313" key="3">
    <source>
        <dbReference type="Proteomes" id="UP000217790"/>
    </source>
</evidence>
<proteinExistence type="predicted"/>
<feature type="region of interest" description="Disordered" evidence="1">
    <location>
        <begin position="1"/>
        <end position="20"/>
    </location>
</feature>
<accession>A0A2H3ESU0</accession>
<organism evidence="2 3">
    <name type="scientific">Armillaria gallica</name>
    <name type="common">Bulbous honey fungus</name>
    <name type="synonym">Armillaria bulbosa</name>
    <dbReference type="NCBI Taxonomy" id="47427"/>
    <lineage>
        <taxon>Eukaryota</taxon>
        <taxon>Fungi</taxon>
        <taxon>Dikarya</taxon>
        <taxon>Basidiomycota</taxon>
        <taxon>Agaricomycotina</taxon>
        <taxon>Agaricomycetes</taxon>
        <taxon>Agaricomycetidae</taxon>
        <taxon>Agaricales</taxon>
        <taxon>Marasmiineae</taxon>
        <taxon>Physalacriaceae</taxon>
        <taxon>Armillaria</taxon>
    </lineage>
</organism>
<gene>
    <name evidence="2" type="ORF">ARMGADRAFT_266367</name>
</gene>
<protein>
    <submittedName>
        <fullName evidence="2">Uncharacterized protein</fullName>
    </submittedName>
</protein>
<evidence type="ECO:0000256" key="1">
    <source>
        <dbReference type="SAM" id="MobiDB-lite"/>
    </source>
</evidence>
<dbReference type="AlphaFoldDB" id="A0A2H3ESU0"/>
<dbReference type="EMBL" id="KZ293645">
    <property type="protein sequence ID" value="PBL02664.1"/>
    <property type="molecule type" value="Genomic_DNA"/>
</dbReference>
<dbReference type="OrthoDB" id="10414943at2759"/>
<dbReference type="InParanoid" id="A0A2H3ESU0"/>
<dbReference type="Proteomes" id="UP000217790">
    <property type="component" value="Unassembled WGS sequence"/>
</dbReference>
<sequence length="159" mass="17385">MRLPGVPSVPQHGSSCSRQVTDRGRSRALYLRAGFGKQSGFKLYLANVSYKLAGDMMTEHQQRGYGYGGFGFDYDYDSPFGDDGPGNSDEEADNYNIGDAEEEGYLTAVKSVIGLDGMPVSLPELDLDDANIVNGKLDSGKPDQKKFYYEDAHLCSFLA</sequence>
<evidence type="ECO:0000313" key="2">
    <source>
        <dbReference type="EMBL" id="PBL02664.1"/>
    </source>
</evidence>
<keyword evidence="3" id="KW-1185">Reference proteome</keyword>